<evidence type="ECO:0000313" key="8">
    <source>
        <dbReference type="EMBL" id="ARU60757.1"/>
    </source>
</evidence>
<keyword evidence="9" id="KW-1185">Reference proteome</keyword>
<dbReference type="GO" id="GO:0006285">
    <property type="term" value="P:base-excision repair, AP site formation"/>
    <property type="evidence" value="ECO:0007669"/>
    <property type="project" value="TreeGrafter"/>
</dbReference>
<dbReference type="InterPro" id="IPR051912">
    <property type="entry name" value="Alkylbase_DNA_Glycosylase/TA"/>
</dbReference>
<dbReference type="Proteomes" id="UP000195437">
    <property type="component" value="Chromosome"/>
</dbReference>
<dbReference type="InterPro" id="IPR012904">
    <property type="entry name" value="OGG_N"/>
</dbReference>
<evidence type="ECO:0000256" key="4">
    <source>
        <dbReference type="ARBA" id="ARBA00022763"/>
    </source>
</evidence>
<dbReference type="EMBL" id="CP021434">
    <property type="protein sequence ID" value="ARU60757.1"/>
    <property type="molecule type" value="Genomic_DNA"/>
</dbReference>
<name>A0A1Y0IJV4_9BACL</name>
<dbReference type="GO" id="GO:0043916">
    <property type="term" value="F:DNA-7-methylguanine glycosylase activity"/>
    <property type="evidence" value="ECO:0007669"/>
    <property type="project" value="TreeGrafter"/>
</dbReference>
<feature type="domain" description="HhH-GPD" evidence="7">
    <location>
        <begin position="149"/>
        <end position="309"/>
    </location>
</feature>
<dbReference type="InterPro" id="IPR003265">
    <property type="entry name" value="HhH-GPD_domain"/>
</dbReference>
<evidence type="ECO:0000256" key="2">
    <source>
        <dbReference type="ARBA" id="ARBA00010817"/>
    </source>
</evidence>
<dbReference type="GO" id="GO:0006307">
    <property type="term" value="P:DNA alkylation repair"/>
    <property type="evidence" value="ECO:0007669"/>
    <property type="project" value="TreeGrafter"/>
</dbReference>
<keyword evidence="4" id="KW-0227">DNA damage</keyword>
<evidence type="ECO:0000256" key="6">
    <source>
        <dbReference type="ARBA" id="ARBA00023204"/>
    </source>
</evidence>
<gene>
    <name evidence="8" type="ORF">CBW65_06380</name>
</gene>
<evidence type="ECO:0000259" key="7">
    <source>
        <dbReference type="SMART" id="SM00478"/>
    </source>
</evidence>
<evidence type="ECO:0000313" key="9">
    <source>
        <dbReference type="Proteomes" id="UP000195437"/>
    </source>
</evidence>
<dbReference type="SMART" id="SM00478">
    <property type="entry name" value="ENDO3c"/>
    <property type="match status" value="1"/>
</dbReference>
<dbReference type="KEGG" id="tum:CBW65_06380"/>
<organism evidence="8 9">
    <name type="scientific">Tumebacillus avium</name>
    <dbReference type="NCBI Taxonomy" id="1903704"/>
    <lineage>
        <taxon>Bacteria</taxon>
        <taxon>Bacillati</taxon>
        <taxon>Bacillota</taxon>
        <taxon>Bacilli</taxon>
        <taxon>Bacillales</taxon>
        <taxon>Alicyclobacillaceae</taxon>
        <taxon>Tumebacillus</taxon>
    </lineage>
</organism>
<dbReference type="InterPro" id="IPR023170">
    <property type="entry name" value="HhH_base_excis_C"/>
</dbReference>
<dbReference type="EC" id="3.2.2.21" evidence="3"/>
<comment type="catalytic activity">
    <reaction evidence="1">
        <text>Hydrolysis of alkylated DNA, releasing 3-methyladenine, 3-methylguanine, 7-methylguanine and 7-methyladenine.</text>
        <dbReference type="EC" id="3.2.2.21"/>
    </reaction>
</comment>
<accession>A0A1Y0IJV4</accession>
<dbReference type="GO" id="GO:0032131">
    <property type="term" value="F:alkylated DNA binding"/>
    <property type="evidence" value="ECO:0007669"/>
    <property type="project" value="TreeGrafter"/>
</dbReference>
<reference evidence="9" key="1">
    <citation type="submission" date="2017-05" db="EMBL/GenBank/DDBJ databases">
        <authorList>
            <person name="Sung H."/>
        </authorList>
    </citation>
    <scope>NUCLEOTIDE SEQUENCE [LARGE SCALE GENOMIC DNA]</scope>
    <source>
        <strain evidence="9">AR23208</strain>
    </source>
</reference>
<dbReference type="CDD" id="cd00056">
    <property type="entry name" value="ENDO3c"/>
    <property type="match status" value="1"/>
</dbReference>
<dbReference type="InterPro" id="IPR037046">
    <property type="entry name" value="AlkA_N_sf"/>
</dbReference>
<dbReference type="GO" id="GO:0006289">
    <property type="term" value="P:nucleotide-excision repair"/>
    <property type="evidence" value="ECO:0007669"/>
    <property type="project" value="InterPro"/>
</dbReference>
<evidence type="ECO:0000256" key="3">
    <source>
        <dbReference type="ARBA" id="ARBA00012000"/>
    </source>
</evidence>
<dbReference type="Gene3D" id="3.30.310.20">
    <property type="entry name" value="DNA-3-methyladenine glycosylase AlkA, N-terminal domain"/>
    <property type="match status" value="1"/>
</dbReference>
<dbReference type="OrthoDB" id="9785929at2"/>
<dbReference type="Gene3D" id="1.10.1670.10">
    <property type="entry name" value="Helix-hairpin-Helix base-excision DNA repair enzymes (C-terminal)"/>
    <property type="match status" value="1"/>
</dbReference>
<dbReference type="GO" id="GO:0008725">
    <property type="term" value="F:DNA-3-methyladenine glycosylase activity"/>
    <property type="evidence" value="ECO:0007669"/>
    <property type="project" value="TreeGrafter"/>
</dbReference>
<keyword evidence="6" id="KW-0234">DNA repair</keyword>
<dbReference type="Pfam" id="PF00730">
    <property type="entry name" value="HhH-GPD"/>
    <property type="match status" value="1"/>
</dbReference>
<dbReference type="Pfam" id="PF07934">
    <property type="entry name" value="OGG_N"/>
    <property type="match status" value="1"/>
</dbReference>
<dbReference type="PANTHER" id="PTHR43003:SF12">
    <property type="entry name" value="DNA-3-METHYLADENINE GLYCOSYLASE"/>
    <property type="match status" value="1"/>
</dbReference>
<evidence type="ECO:0000256" key="1">
    <source>
        <dbReference type="ARBA" id="ARBA00000086"/>
    </source>
</evidence>
<dbReference type="GO" id="GO:0032993">
    <property type="term" value="C:protein-DNA complex"/>
    <property type="evidence" value="ECO:0007669"/>
    <property type="project" value="TreeGrafter"/>
</dbReference>
<dbReference type="Gene3D" id="1.10.340.30">
    <property type="entry name" value="Hypothetical protein, domain 2"/>
    <property type="match status" value="1"/>
</dbReference>
<evidence type="ECO:0000256" key="5">
    <source>
        <dbReference type="ARBA" id="ARBA00022801"/>
    </source>
</evidence>
<dbReference type="PANTHER" id="PTHR43003">
    <property type="entry name" value="DNA-3-METHYLADENINE GLYCOSYLASE"/>
    <property type="match status" value="1"/>
</dbReference>
<dbReference type="FunFam" id="1.10.340.30:FF:000004">
    <property type="entry name" value="DNA-3-methyladenine glycosylase II"/>
    <property type="match status" value="1"/>
</dbReference>
<keyword evidence="5" id="KW-0378">Hydrolase</keyword>
<comment type="similarity">
    <text evidence="2">Belongs to the alkylbase DNA glycosidase AlkA family.</text>
</comment>
<sequence length="309" mass="35120">MVEKQDQQAPEKVPFAVSESICVIEVPDAFRFQEALVYLGRSANECLYQVEDGCVRKLLKIDGAPVLFELSSGEVGTLLLRFLNGMPSEAQKAAVVEYVREWLDLDRDLAPFYAMAAEDSILKSLAEKYYGLRVIRIPDLFEALCWAIMGQQINLAFAYTLKRRFVEAFGESFQSYWLFPRPEQVATLTVDELRELQFTGKKAEYIIEVAQQLATGKLSKQALLELTPAAAEKQMVKVRGIGPWTANYVRLRCLGDTSAFPLADVGLHNAIKAQLGLERKPTLTEMEHLARPWKNWEAYATFYLWRSLY</sequence>
<protein>
    <recommendedName>
        <fullName evidence="3">DNA-3-methyladenine glycosylase II</fullName>
        <ecNumber evidence="3">3.2.2.21</ecNumber>
    </recommendedName>
</protein>
<dbReference type="AlphaFoldDB" id="A0A1Y0IJV4"/>
<dbReference type="SUPFAM" id="SSF48150">
    <property type="entry name" value="DNA-glycosylase"/>
    <property type="match status" value="1"/>
</dbReference>
<dbReference type="GO" id="GO:0005737">
    <property type="term" value="C:cytoplasm"/>
    <property type="evidence" value="ECO:0007669"/>
    <property type="project" value="TreeGrafter"/>
</dbReference>
<dbReference type="GO" id="GO:0008534">
    <property type="term" value="F:oxidized purine nucleobase lesion DNA N-glycosylase activity"/>
    <property type="evidence" value="ECO:0007669"/>
    <property type="project" value="InterPro"/>
</dbReference>
<proteinExistence type="inferred from homology"/>
<dbReference type="InterPro" id="IPR011257">
    <property type="entry name" value="DNA_glycosylase"/>
</dbReference>